<dbReference type="Pfam" id="PF00072">
    <property type="entry name" value="Response_reg"/>
    <property type="match status" value="1"/>
</dbReference>
<dbReference type="Pfam" id="PF00512">
    <property type="entry name" value="HisKA"/>
    <property type="match status" value="1"/>
</dbReference>
<dbReference type="SUPFAM" id="SSF47384">
    <property type="entry name" value="Homodimeric domain of signal transducing histidine kinase"/>
    <property type="match status" value="1"/>
</dbReference>
<dbReference type="SMART" id="SM00448">
    <property type="entry name" value="REC"/>
    <property type="match status" value="1"/>
</dbReference>
<evidence type="ECO:0000256" key="4">
    <source>
        <dbReference type="ARBA" id="ARBA00023012"/>
    </source>
</evidence>
<protein>
    <recommendedName>
        <fullName evidence="2">histidine kinase</fullName>
        <ecNumber evidence="2">2.7.13.3</ecNumber>
    </recommendedName>
</protein>
<feature type="coiled-coil region" evidence="6">
    <location>
        <begin position="295"/>
        <end position="325"/>
    </location>
</feature>
<dbReference type="Gene3D" id="3.40.50.2300">
    <property type="match status" value="1"/>
</dbReference>
<dbReference type="EMBL" id="CP091244">
    <property type="protein sequence ID" value="UJS25273.1"/>
    <property type="molecule type" value="Genomic_DNA"/>
</dbReference>
<comment type="catalytic activity">
    <reaction evidence="1">
        <text>ATP + protein L-histidine = ADP + protein N-phospho-L-histidine.</text>
        <dbReference type="EC" id="2.7.13.3"/>
    </reaction>
</comment>
<dbReference type="InterPro" id="IPR001638">
    <property type="entry name" value="Solute-binding_3/MltF_N"/>
</dbReference>
<dbReference type="Gene3D" id="3.30.565.10">
    <property type="entry name" value="Histidine kinase-like ATPase, C-terminal domain"/>
    <property type="match status" value="1"/>
</dbReference>
<dbReference type="PRINTS" id="PR00344">
    <property type="entry name" value="BCTRLSENSOR"/>
</dbReference>
<reference evidence="10" key="1">
    <citation type="journal article" date="2022" name="Microorganisms">
        <title>Two New Species of Filamentous Sulfur Bacteria of the Genus Thiothrix, Thiothrix winogradskyi sp. nov. and 'Candidatus Thiothrix sulfatifontis' sp. nov.</title>
        <authorList>
            <person name="Ravin N.V."/>
            <person name="Rossetti S."/>
            <person name="Beletsky A.V."/>
            <person name="Kadnikov V.V."/>
            <person name="Rudenko T.S."/>
            <person name="Smolyakov D.D."/>
            <person name="Moskvitina M.I."/>
            <person name="Gureeva M.V."/>
            <person name="Mardanov A.V."/>
            <person name="Grabovich M.Y."/>
        </authorList>
    </citation>
    <scope>NUCLEOTIDE SEQUENCE</scope>
    <source>
        <strain evidence="10">CT3</strain>
    </source>
</reference>
<evidence type="ECO:0000256" key="6">
    <source>
        <dbReference type="SAM" id="Coils"/>
    </source>
</evidence>
<dbReference type="RefSeq" id="WP_236500056.1">
    <property type="nucleotide sequence ID" value="NZ_CP091244.1"/>
</dbReference>
<evidence type="ECO:0000256" key="5">
    <source>
        <dbReference type="PROSITE-ProRule" id="PRU00169"/>
    </source>
</evidence>
<evidence type="ECO:0000256" key="7">
    <source>
        <dbReference type="SAM" id="SignalP"/>
    </source>
</evidence>
<evidence type="ECO:0000313" key="10">
    <source>
        <dbReference type="EMBL" id="UJS25273.1"/>
    </source>
</evidence>
<dbReference type="InterPro" id="IPR036097">
    <property type="entry name" value="HisK_dim/P_sf"/>
</dbReference>
<dbReference type="InterPro" id="IPR036890">
    <property type="entry name" value="HATPase_C_sf"/>
</dbReference>
<evidence type="ECO:0000256" key="1">
    <source>
        <dbReference type="ARBA" id="ARBA00000085"/>
    </source>
</evidence>
<dbReference type="SUPFAM" id="SSF52172">
    <property type="entry name" value="CheY-like"/>
    <property type="match status" value="1"/>
</dbReference>
<dbReference type="CDD" id="cd00082">
    <property type="entry name" value="HisKA"/>
    <property type="match status" value="1"/>
</dbReference>
<dbReference type="PANTHER" id="PTHR45339">
    <property type="entry name" value="HYBRID SIGNAL TRANSDUCTION HISTIDINE KINASE J"/>
    <property type="match status" value="1"/>
</dbReference>
<keyword evidence="4" id="KW-0902">Two-component regulatory system</keyword>
<organism evidence="10 11">
    <name type="scientific">Thiothrix winogradskyi</name>
    <dbReference type="NCBI Taxonomy" id="96472"/>
    <lineage>
        <taxon>Bacteria</taxon>
        <taxon>Pseudomonadati</taxon>
        <taxon>Pseudomonadota</taxon>
        <taxon>Gammaproteobacteria</taxon>
        <taxon>Thiotrichales</taxon>
        <taxon>Thiotrichaceae</taxon>
        <taxon>Thiothrix</taxon>
    </lineage>
</organism>
<dbReference type="SUPFAM" id="SSF53850">
    <property type="entry name" value="Periplasmic binding protein-like II"/>
    <property type="match status" value="1"/>
</dbReference>
<dbReference type="CDD" id="cd16922">
    <property type="entry name" value="HATPase_EvgS-ArcB-TorS-like"/>
    <property type="match status" value="1"/>
</dbReference>
<evidence type="ECO:0000313" key="11">
    <source>
        <dbReference type="Proteomes" id="UP001054801"/>
    </source>
</evidence>
<feature type="domain" description="Response regulatory" evidence="9">
    <location>
        <begin position="568"/>
        <end position="684"/>
    </location>
</feature>
<dbReference type="Gene3D" id="1.10.287.130">
    <property type="match status" value="1"/>
</dbReference>
<keyword evidence="3 5" id="KW-0597">Phosphoprotein</keyword>
<evidence type="ECO:0000256" key="2">
    <source>
        <dbReference type="ARBA" id="ARBA00012438"/>
    </source>
</evidence>
<evidence type="ECO:0000259" key="9">
    <source>
        <dbReference type="PROSITE" id="PS50110"/>
    </source>
</evidence>
<accession>A0ABY3T0D8</accession>
<keyword evidence="7" id="KW-0732">Signal</keyword>
<dbReference type="SMART" id="SM00062">
    <property type="entry name" value="PBPb"/>
    <property type="match status" value="1"/>
</dbReference>
<dbReference type="InterPro" id="IPR005467">
    <property type="entry name" value="His_kinase_dom"/>
</dbReference>
<proteinExistence type="predicted"/>
<keyword evidence="6" id="KW-0175">Coiled coil</keyword>
<dbReference type="SMART" id="SM00388">
    <property type="entry name" value="HisKA"/>
    <property type="match status" value="1"/>
</dbReference>
<dbReference type="SMART" id="SM00387">
    <property type="entry name" value="HATPase_c"/>
    <property type="match status" value="1"/>
</dbReference>
<dbReference type="InterPro" id="IPR003661">
    <property type="entry name" value="HisK_dim/P_dom"/>
</dbReference>
<evidence type="ECO:0000256" key="3">
    <source>
        <dbReference type="ARBA" id="ARBA00022553"/>
    </source>
</evidence>
<dbReference type="SUPFAM" id="SSF55874">
    <property type="entry name" value="ATPase domain of HSP90 chaperone/DNA topoisomerase II/histidine kinase"/>
    <property type="match status" value="1"/>
</dbReference>
<dbReference type="EC" id="2.7.13.3" evidence="2"/>
<dbReference type="InterPro" id="IPR004358">
    <property type="entry name" value="Sig_transdc_His_kin-like_C"/>
</dbReference>
<dbReference type="PROSITE" id="PS50109">
    <property type="entry name" value="HIS_KIN"/>
    <property type="match status" value="1"/>
</dbReference>
<name>A0ABY3T0D8_9GAMM</name>
<gene>
    <name evidence="10" type="ORF">L2Y54_04325</name>
</gene>
<dbReference type="PROSITE" id="PS50110">
    <property type="entry name" value="RESPONSE_REGULATORY"/>
    <property type="match status" value="1"/>
</dbReference>
<dbReference type="CDD" id="cd13708">
    <property type="entry name" value="PBP2_BvgS_like_1"/>
    <property type="match status" value="1"/>
</dbReference>
<dbReference type="InterPro" id="IPR001789">
    <property type="entry name" value="Sig_transdc_resp-reg_receiver"/>
</dbReference>
<feature type="chain" id="PRO_5046682049" description="histidine kinase" evidence="7">
    <location>
        <begin position="23"/>
        <end position="695"/>
    </location>
</feature>
<dbReference type="Pfam" id="PF02518">
    <property type="entry name" value="HATPase_c"/>
    <property type="match status" value="1"/>
</dbReference>
<dbReference type="Pfam" id="PF00497">
    <property type="entry name" value="SBP_bac_3"/>
    <property type="match status" value="1"/>
</dbReference>
<feature type="modified residue" description="4-aspartylphosphate" evidence="5">
    <location>
        <position position="617"/>
    </location>
</feature>
<dbReference type="Gene3D" id="3.40.190.10">
    <property type="entry name" value="Periplasmic binding protein-like II"/>
    <property type="match status" value="2"/>
</dbReference>
<dbReference type="Proteomes" id="UP001054801">
    <property type="component" value="Chromosome"/>
</dbReference>
<dbReference type="PANTHER" id="PTHR45339:SF1">
    <property type="entry name" value="HYBRID SIGNAL TRANSDUCTION HISTIDINE KINASE J"/>
    <property type="match status" value="1"/>
</dbReference>
<dbReference type="CDD" id="cd17546">
    <property type="entry name" value="REC_hyHK_CKI1_RcsC-like"/>
    <property type="match status" value="1"/>
</dbReference>
<keyword evidence="11" id="KW-1185">Reference proteome</keyword>
<evidence type="ECO:0000259" key="8">
    <source>
        <dbReference type="PROSITE" id="PS50109"/>
    </source>
</evidence>
<feature type="domain" description="Histidine kinase" evidence="8">
    <location>
        <begin position="325"/>
        <end position="546"/>
    </location>
</feature>
<feature type="signal peptide" evidence="7">
    <location>
        <begin position="1"/>
        <end position="22"/>
    </location>
</feature>
<dbReference type="InterPro" id="IPR011006">
    <property type="entry name" value="CheY-like_superfamily"/>
</dbReference>
<dbReference type="InterPro" id="IPR003594">
    <property type="entry name" value="HATPase_dom"/>
</dbReference>
<sequence>MKRLLLILWCGLLILATANTLAIEQTPPATDIALSKAEQAWLEKRQGAPLRYCFSPVWKPYDFLEDGKHKGIFADYLRFLSQRLNIPLQPVVSNSWHEALQFASERKCDFVSGAVKTPEREAYLAFTTPYYLTTHVLLAKPDQAFIQSIADIADRKIAVPAKGAIADTLRQTYPATTFIGVESSELLFKTVESGDVYAGVASFEHGVQIVQQGLYNLKIIGKLDDTYPISIGVRNDAPELLSIMQKAVDSLTQTDHNTIKRTWSSVNLIDSTDYSLIWEVSITATLLLLGIFYWNRKLTRLNTALQQAKEEADRANQAKSEFLANMSHEIRTPMNAMIGLGYLLQHTELTAQQADYINKMQASSKLLLGVIDDILDVAKIEAGKLALNPTAFRLSDVLQQISYLFEEQARQKGLGFQIQVAEDVPTCLIGDPQRLAQILLNLVSNAVKFADAGEVCIRVTRLQADDGIIRLQFSVTDTGMGISVAQQAKLFKPFSQADSSFSRRHGGSGLGLAISQSLARLMGSEIRLESAEGHGSTFSFSVAFTACVDIVPINTPFAQATGLFKAAQVLLVEDDLLNQIVAGELLQRLGVTVTVANNGLEALEALETNTFHLVFMDIQMPQMDGYQAVKLIRQQPQWLHLPIVAMTAHAISTERAKCIEAGMDDYLSKPIDPAGLVTMLAKWVNIPNCSNTTVA</sequence>